<feature type="domain" description="Peptidase M20 dimerisation" evidence="5">
    <location>
        <begin position="231"/>
        <end position="313"/>
    </location>
</feature>
<dbReference type="Gene3D" id="3.30.70.360">
    <property type="match status" value="1"/>
</dbReference>
<sequence>MTEKLFVGIGEIRLVIGEEKLSDLFKQVEEKVEWLASFGKSEKNGVTRQLYSKEWQSAQKAVEKQMEEIGLHTYYDDVGNLFGRLMGRQEKSSTILTGSHIDTVIDGGKYDGAYGVIAGLIAIEHLYKHYGLPQKNIEVVSLCEEEGSRFPMTYWGSGSITGIKSFEDIQDLKDAAGIPFVEAMQQAGFGQGKYSPPRRNDLDCFIELHIEQGEVLEREEKSIGIVSHIVGQRRYNITVIGESNHAGTTPMRWRKDAMYAATGLIQVLMERAKETSPDFVATVGQMYVEPNISNVIPRKVTFSVDIRHSDENVLFGFCDDVFKEFERIASRHDTHLNIHNWMNEKPVKMCEKLNKISESILEREQVPFKKMTSGAGHDSQVFGQFCPTSLLFVPSHKGISHSPYEFTKTQDLKQGIELLIKVLYELAY</sequence>
<evidence type="ECO:0000256" key="2">
    <source>
        <dbReference type="ARBA" id="ARBA00022801"/>
    </source>
</evidence>
<gene>
    <name evidence="6" type="primary">allC</name>
    <name evidence="6" type="ORF">ICC18_28315</name>
</gene>
<feature type="binding site" evidence="3">
    <location>
        <position position="146"/>
    </location>
    <ligand>
        <name>Zn(2+)</name>
        <dbReference type="ChEBI" id="CHEBI:29105"/>
        <label>2</label>
    </ligand>
</feature>
<dbReference type="Pfam" id="PF07687">
    <property type="entry name" value="M20_dimer"/>
    <property type="match status" value="1"/>
</dbReference>
<evidence type="ECO:0000256" key="4">
    <source>
        <dbReference type="PIRSR" id="PIRSR001235-2"/>
    </source>
</evidence>
<comment type="cofactor">
    <cofactor evidence="3">
        <name>Zn(2+)</name>
        <dbReference type="ChEBI" id="CHEBI:29105"/>
    </cofactor>
    <text evidence="3">Binds 2 Zn(2+) ions per subunit.</text>
</comment>
<dbReference type="EMBL" id="JACVVD010000014">
    <property type="protein sequence ID" value="MBD0383964.1"/>
    <property type="molecule type" value="Genomic_DNA"/>
</dbReference>
<feature type="binding site" evidence="4">
    <location>
        <position position="307"/>
    </location>
    <ligand>
        <name>allantoate</name>
        <dbReference type="ChEBI" id="CHEBI:17536"/>
    </ligand>
</feature>
<feature type="binding site" evidence="3">
    <location>
        <position position="111"/>
    </location>
    <ligand>
        <name>Zn(2+)</name>
        <dbReference type="ChEBI" id="CHEBI:29105"/>
        <label>1</label>
    </ligand>
</feature>
<feature type="binding site" evidence="3">
    <location>
        <position position="100"/>
    </location>
    <ligand>
        <name>Zn(2+)</name>
        <dbReference type="ChEBI" id="CHEBI:29105"/>
        <label>1</label>
    </ligand>
</feature>
<feature type="binding site" evidence="3">
    <location>
        <position position="209"/>
    </location>
    <ligand>
        <name>Zn(2+)</name>
        <dbReference type="ChEBI" id="CHEBI:29105"/>
        <label>1</label>
    </ligand>
</feature>
<protein>
    <submittedName>
        <fullName evidence="6">Allantoate deiminase</fullName>
        <ecNumber evidence="6">3.5.3.9</ecNumber>
    </submittedName>
</protein>
<dbReference type="NCBIfam" id="NF006771">
    <property type="entry name" value="PRK09290.1-5"/>
    <property type="match status" value="1"/>
</dbReference>
<dbReference type="EC" id="3.5.3.9" evidence="6"/>
<feature type="binding site" evidence="3">
    <location>
        <position position="111"/>
    </location>
    <ligand>
        <name>Zn(2+)</name>
        <dbReference type="ChEBI" id="CHEBI:29105"/>
        <label>2</label>
    </ligand>
</feature>
<keyword evidence="3" id="KW-0862">Zinc</keyword>
<dbReference type="Pfam" id="PF01546">
    <property type="entry name" value="Peptidase_M20"/>
    <property type="match status" value="1"/>
</dbReference>
<dbReference type="SUPFAM" id="SSF53187">
    <property type="entry name" value="Zn-dependent exopeptidases"/>
    <property type="match status" value="1"/>
</dbReference>
<dbReference type="CDD" id="cd03884">
    <property type="entry name" value="M20_bAS"/>
    <property type="match status" value="1"/>
</dbReference>
<dbReference type="PANTHER" id="PTHR32494">
    <property type="entry name" value="ALLANTOATE DEIMINASE-RELATED"/>
    <property type="match status" value="1"/>
</dbReference>
<proteinExistence type="inferred from homology"/>
<dbReference type="InterPro" id="IPR036264">
    <property type="entry name" value="Bact_exopeptidase_dim_dom"/>
</dbReference>
<dbReference type="InterPro" id="IPR011650">
    <property type="entry name" value="Peptidase_M20_dimer"/>
</dbReference>
<dbReference type="NCBIfam" id="NF006768">
    <property type="entry name" value="PRK09290.1-1"/>
    <property type="match status" value="1"/>
</dbReference>
<dbReference type="Proteomes" id="UP000650466">
    <property type="component" value="Unassembled WGS sequence"/>
</dbReference>
<dbReference type="InterPro" id="IPR002933">
    <property type="entry name" value="Peptidase_M20"/>
</dbReference>
<dbReference type="GO" id="GO:0047652">
    <property type="term" value="F:allantoate deiminase activity"/>
    <property type="evidence" value="ECO:0007669"/>
    <property type="project" value="UniProtKB-EC"/>
</dbReference>
<dbReference type="Gene3D" id="3.40.630.10">
    <property type="entry name" value="Zn peptidases"/>
    <property type="match status" value="1"/>
</dbReference>
<dbReference type="InterPro" id="IPR010158">
    <property type="entry name" value="Amidase_Cbmase"/>
</dbReference>
<dbReference type="NCBIfam" id="TIGR01879">
    <property type="entry name" value="hydantase"/>
    <property type="match status" value="1"/>
</dbReference>
<comment type="similarity">
    <text evidence="1">Belongs to the peptidase M20 family.</text>
</comment>
<evidence type="ECO:0000256" key="3">
    <source>
        <dbReference type="PIRSR" id="PIRSR001235-1"/>
    </source>
</evidence>
<evidence type="ECO:0000313" key="7">
    <source>
        <dbReference type="Proteomes" id="UP000650466"/>
    </source>
</evidence>
<organism evidence="6 7">
    <name type="scientific">Paenibacillus sedimenti</name>
    <dbReference type="NCBI Taxonomy" id="2770274"/>
    <lineage>
        <taxon>Bacteria</taxon>
        <taxon>Bacillati</taxon>
        <taxon>Bacillota</taxon>
        <taxon>Bacilli</taxon>
        <taxon>Bacillales</taxon>
        <taxon>Paenibacillaceae</taxon>
        <taxon>Paenibacillus</taxon>
    </lineage>
</organism>
<evidence type="ECO:0000256" key="1">
    <source>
        <dbReference type="ARBA" id="ARBA00006153"/>
    </source>
</evidence>
<feature type="binding site" evidence="3">
    <location>
        <position position="401"/>
    </location>
    <ligand>
        <name>Zn(2+)</name>
        <dbReference type="ChEBI" id="CHEBI:29105"/>
        <label>2</label>
    </ligand>
</feature>
<evidence type="ECO:0000313" key="6">
    <source>
        <dbReference type="EMBL" id="MBD0383964.1"/>
    </source>
</evidence>
<comment type="caution">
    <text evidence="6">The sequence shown here is derived from an EMBL/GenBank/DDBJ whole genome shotgun (WGS) entry which is preliminary data.</text>
</comment>
<reference evidence="6" key="1">
    <citation type="submission" date="2020-09" db="EMBL/GenBank/DDBJ databases">
        <title>Draft Genome Sequence of Paenibacillus sp. WST5.</title>
        <authorList>
            <person name="Bao Z."/>
        </authorList>
    </citation>
    <scope>NUCLEOTIDE SEQUENCE</scope>
    <source>
        <strain evidence="6">WST5</strain>
    </source>
</reference>
<name>A0A926QN27_9BACL</name>
<feature type="binding site" evidence="4">
    <location>
        <position position="234"/>
    </location>
    <ligand>
        <name>allantoate</name>
        <dbReference type="ChEBI" id="CHEBI:17536"/>
    </ligand>
</feature>
<keyword evidence="3" id="KW-0479">Metal-binding</keyword>
<dbReference type="GO" id="GO:0046872">
    <property type="term" value="F:metal ion binding"/>
    <property type="evidence" value="ECO:0007669"/>
    <property type="project" value="UniProtKB-KW"/>
</dbReference>
<accession>A0A926QN27</accession>
<evidence type="ECO:0000259" key="5">
    <source>
        <dbReference type="Pfam" id="PF07687"/>
    </source>
</evidence>
<keyword evidence="2 6" id="KW-0378">Hydrolase</keyword>
<dbReference type="AlphaFoldDB" id="A0A926QN27"/>
<dbReference type="PANTHER" id="PTHR32494:SF5">
    <property type="entry name" value="ALLANTOATE AMIDOHYDROLASE"/>
    <property type="match status" value="1"/>
</dbReference>
<dbReference type="PIRSF" id="PIRSF001235">
    <property type="entry name" value="Amidase_carbamoylase"/>
    <property type="match status" value="1"/>
</dbReference>
<feature type="binding site" evidence="4">
    <location>
        <position position="294"/>
    </location>
    <ligand>
        <name>allantoate</name>
        <dbReference type="ChEBI" id="CHEBI:17536"/>
    </ligand>
</feature>
<dbReference type="SUPFAM" id="SSF55031">
    <property type="entry name" value="Bacterial exopeptidase dimerisation domain"/>
    <property type="match status" value="1"/>
</dbReference>
<keyword evidence="7" id="KW-1185">Reference proteome</keyword>